<dbReference type="VEuPathDB" id="FungiDB:C8Q69DRAFT_10068"/>
<proteinExistence type="predicted"/>
<protein>
    <recommendedName>
        <fullName evidence="4">Secreted protein</fullName>
    </recommendedName>
</protein>
<organism evidence="2 3">
    <name type="scientific">Byssochlamys spectabilis</name>
    <name type="common">Paecilomyces variotii</name>
    <dbReference type="NCBI Taxonomy" id="264951"/>
    <lineage>
        <taxon>Eukaryota</taxon>
        <taxon>Fungi</taxon>
        <taxon>Dikarya</taxon>
        <taxon>Ascomycota</taxon>
        <taxon>Pezizomycotina</taxon>
        <taxon>Eurotiomycetes</taxon>
        <taxon>Eurotiomycetidae</taxon>
        <taxon>Eurotiales</taxon>
        <taxon>Thermoascaceae</taxon>
        <taxon>Paecilomyces</taxon>
    </lineage>
</organism>
<keyword evidence="3" id="KW-1185">Reference proteome</keyword>
<evidence type="ECO:0008006" key="4">
    <source>
        <dbReference type="Google" id="ProtNLM"/>
    </source>
</evidence>
<gene>
    <name evidence="2" type="ORF">C8Q69DRAFT_10068</name>
</gene>
<keyword evidence="1" id="KW-0732">Signal</keyword>
<evidence type="ECO:0000313" key="2">
    <source>
        <dbReference type="EMBL" id="RWQ99074.1"/>
    </source>
</evidence>
<dbReference type="AlphaFoldDB" id="A0A443I4T5"/>
<evidence type="ECO:0000256" key="1">
    <source>
        <dbReference type="SAM" id="SignalP"/>
    </source>
</evidence>
<feature type="signal peptide" evidence="1">
    <location>
        <begin position="1"/>
        <end position="20"/>
    </location>
</feature>
<dbReference type="EMBL" id="RCNU01000001">
    <property type="protein sequence ID" value="RWQ99074.1"/>
    <property type="molecule type" value="Genomic_DNA"/>
</dbReference>
<name>A0A443I4T5_BYSSP</name>
<reference evidence="2 3" key="1">
    <citation type="journal article" date="2018" name="Front. Microbiol.">
        <title>Genomic and genetic insights into a cosmopolitan fungus, Paecilomyces variotii (Eurotiales).</title>
        <authorList>
            <person name="Urquhart A.S."/>
            <person name="Mondo S.J."/>
            <person name="Makela M.R."/>
            <person name="Hane J.K."/>
            <person name="Wiebenga A."/>
            <person name="He G."/>
            <person name="Mihaltcheva S."/>
            <person name="Pangilinan J."/>
            <person name="Lipzen A."/>
            <person name="Barry K."/>
            <person name="de Vries R.P."/>
            <person name="Grigoriev I.V."/>
            <person name="Idnurm A."/>
        </authorList>
    </citation>
    <scope>NUCLEOTIDE SEQUENCE [LARGE SCALE GENOMIC DNA]</scope>
    <source>
        <strain evidence="2 3">CBS 101075</strain>
    </source>
</reference>
<dbReference type="Proteomes" id="UP000283841">
    <property type="component" value="Unassembled WGS sequence"/>
</dbReference>
<evidence type="ECO:0000313" key="3">
    <source>
        <dbReference type="Proteomes" id="UP000283841"/>
    </source>
</evidence>
<accession>A0A443I4T5</accession>
<dbReference type="RefSeq" id="XP_028488719.1">
    <property type="nucleotide sequence ID" value="XM_028625005.1"/>
</dbReference>
<comment type="caution">
    <text evidence="2">The sequence shown here is derived from an EMBL/GenBank/DDBJ whole genome shotgun (WGS) entry which is preliminary data.</text>
</comment>
<feature type="chain" id="PRO_5019193147" description="Secreted protein" evidence="1">
    <location>
        <begin position="21"/>
        <end position="82"/>
    </location>
</feature>
<dbReference type="GeneID" id="39594282"/>
<sequence>MSGSFSFFLYFLLSSRGVSAREINRNSAGSYLPYMRALLSFGNYSRKKKNRTKHLFFLFQAKMKATKQPSNQARTKLDRSID</sequence>